<dbReference type="PANTHER" id="PTHR33408:SF2">
    <property type="entry name" value="TRANSPOSASE DDE DOMAIN-CONTAINING PROTEIN"/>
    <property type="match status" value="1"/>
</dbReference>
<reference evidence="1 2" key="1">
    <citation type="submission" date="2018-06" db="EMBL/GenBank/DDBJ databases">
        <authorList>
            <consortium name="Pathogen Informatics"/>
            <person name="Doyle S."/>
        </authorList>
    </citation>
    <scope>NUCLEOTIDE SEQUENCE [LARGE SCALE GENOMIC DNA]</scope>
    <source>
        <strain evidence="1 2">NCTC11807</strain>
    </source>
</reference>
<evidence type="ECO:0000313" key="1">
    <source>
        <dbReference type="EMBL" id="SUM67707.1"/>
    </source>
</evidence>
<protein>
    <submittedName>
        <fullName evidence="1">Transposase</fullName>
    </submittedName>
</protein>
<dbReference type="Proteomes" id="UP000255425">
    <property type="component" value="Unassembled WGS sequence"/>
</dbReference>
<accession>A0A380GX34</accession>
<gene>
    <name evidence="1" type="ORF">NCTC11807_00279</name>
</gene>
<evidence type="ECO:0000313" key="2">
    <source>
        <dbReference type="Proteomes" id="UP000255425"/>
    </source>
</evidence>
<name>A0A380GX34_9STAP</name>
<dbReference type="AlphaFoldDB" id="A0A380GX34"/>
<organism evidence="1 2">
    <name type="scientific">Staphylococcus saccharolyticus</name>
    <dbReference type="NCBI Taxonomy" id="33028"/>
    <lineage>
        <taxon>Bacteria</taxon>
        <taxon>Bacillati</taxon>
        <taxon>Bacillota</taxon>
        <taxon>Bacilli</taxon>
        <taxon>Bacillales</taxon>
        <taxon>Staphylococcaceae</taxon>
        <taxon>Staphylococcus</taxon>
    </lineage>
</organism>
<dbReference type="EMBL" id="UHDZ01000001">
    <property type="protein sequence ID" value="SUM67707.1"/>
    <property type="molecule type" value="Genomic_DNA"/>
</dbReference>
<proteinExistence type="predicted"/>
<dbReference type="PANTHER" id="PTHR33408">
    <property type="entry name" value="TRANSPOSASE"/>
    <property type="match status" value="1"/>
</dbReference>
<keyword evidence="2" id="KW-1185">Reference proteome</keyword>
<sequence>MKQNLIDDKAIFIDGTKVEANANRYTFVLKKNIHNHESKMNKDSKALYRELIKNKIIPEIKEDHDNELTKEEINLIGSHLDKEIEDLNQQINNEACTRIRKAIRLKRTKIKKIRKTN</sequence>